<accession>A0A2G1DF91</accession>
<sequence length="251" mass="28481">MDIIKVENLTTKFDDRTIHNNISFEINEGEIFGILGGSGSGKTTIIRQIVMLQKIQKGKILFLNKDISNLSIEESQQLKNDFSYLFQFGALFSFLNVLENIEVMLKEYTNLPYDLIEKIALTNLKLVGLKEEHAFLYPSELSGGMKKRVALARAIAIEPKVLFLDEPTSGLDPSSAEQFNELILNLKKMLNLTIIVITHDLTTIKHTLDRFIILKDTKIAFEGNIQMALDKNDSFLEDFLTIKKDKNGHKS</sequence>
<evidence type="ECO:0000313" key="7">
    <source>
        <dbReference type="Proteomes" id="UP000221222"/>
    </source>
</evidence>
<reference evidence="5 8" key="2">
    <citation type="submission" date="2018-08" db="EMBL/GenBank/DDBJ databases">
        <title>Complete genome of the Arcobacter molluscorum type strain LMG 25693.</title>
        <authorList>
            <person name="Miller W.G."/>
            <person name="Yee E."/>
            <person name="Bono J.L."/>
        </authorList>
    </citation>
    <scope>NUCLEOTIDE SEQUENCE [LARGE SCALE GENOMIC DNA]</scope>
    <source>
        <strain evidence="5 8">CECT 7696</strain>
    </source>
</reference>
<evidence type="ECO:0000256" key="2">
    <source>
        <dbReference type="ARBA" id="ARBA00022741"/>
    </source>
</evidence>
<dbReference type="Proteomes" id="UP000221222">
    <property type="component" value="Unassembled WGS sequence"/>
</dbReference>
<dbReference type="GO" id="GO:0005524">
    <property type="term" value="F:ATP binding"/>
    <property type="evidence" value="ECO:0007669"/>
    <property type="project" value="UniProtKB-KW"/>
</dbReference>
<name>A0A2G1DF91_9BACT</name>
<evidence type="ECO:0000256" key="1">
    <source>
        <dbReference type="ARBA" id="ARBA00022448"/>
    </source>
</evidence>
<dbReference type="EMBL" id="CP032098">
    <property type="protein sequence ID" value="AXX91261.1"/>
    <property type="molecule type" value="Genomic_DNA"/>
</dbReference>
<dbReference type="InterPro" id="IPR017871">
    <property type="entry name" value="ABC_transporter-like_CS"/>
</dbReference>
<dbReference type="InterPro" id="IPR003593">
    <property type="entry name" value="AAA+_ATPase"/>
</dbReference>
<evidence type="ECO:0000313" key="8">
    <source>
        <dbReference type="Proteomes" id="UP000262712"/>
    </source>
</evidence>
<dbReference type="InterPro" id="IPR027417">
    <property type="entry name" value="P-loop_NTPase"/>
</dbReference>
<keyword evidence="2" id="KW-0547">Nucleotide-binding</keyword>
<reference evidence="6 7" key="1">
    <citation type="submission" date="2017-09" db="EMBL/GenBank/DDBJ databases">
        <title>Arcobacter canalis sp. nov., a new species isolated from a water canal contaminated with urban sewage.</title>
        <authorList>
            <person name="Perez-Cataluna A."/>
            <person name="Salas-Masso N."/>
            <person name="Figueras M.J."/>
        </authorList>
    </citation>
    <scope>NUCLEOTIDE SEQUENCE [LARGE SCALE GENOMIC DNA]</scope>
    <source>
        <strain evidence="6 7">F98-3</strain>
    </source>
</reference>
<dbReference type="SUPFAM" id="SSF52540">
    <property type="entry name" value="P-loop containing nucleoside triphosphate hydrolases"/>
    <property type="match status" value="1"/>
</dbReference>
<dbReference type="PROSITE" id="PS50893">
    <property type="entry name" value="ABC_TRANSPORTER_2"/>
    <property type="match status" value="1"/>
</dbReference>
<gene>
    <name evidence="5" type="primary">mlaF</name>
    <name evidence="5" type="ORF">AMOL_0245</name>
    <name evidence="6" type="ORF">CPU12_12085</name>
</gene>
<keyword evidence="1" id="KW-0813">Transport</keyword>
<dbReference type="Pfam" id="PF00005">
    <property type="entry name" value="ABC_tran"/>
    <property type="match status" value="1"/>
</dbReference>
<keyword evidence="7" id="KW-1185">Reference proteome</keyword>
<dbReference type="GO" id="GO:0016887">
    <property type="term" value="F:ATP hydrolysis activity"/>
    <property type="evidence" value="ECO:0007669"/>
    <property type="project" value="InterPro"/>
</dbReference>
<dbReference type="InterPro" id="IPR003439">
    <property type="entry name" value="ABC_transporter-like_ATP-bd"/>
</dbReference>
<dbReference type="SMART" id="SM00382">
    <property type="entry name" value="AAA"/>
    <property type="match status" value="1"/>
</dbReference>
<dbReference type="PANTHER" id="PTHR43023">
    <property type="entry name" value="PROTEIN TRIGALACTOSYLDIACYLGLYCEROL 3, CHLOROPLASTIC"/>
    <property type="match status" value="1"/>
</dbReference>
<dbReference type="AlphaFoldDB" id="A0A2G1DF91"/>
<evidence type="ECO:0000313" key="5">
    <source>
        <dbReference type="EMBL" id="AXX91261.1"/>
    </source>
</evidence>
<protein>
    <submittedName>
        <fullName evidence="5">Lipid asymmetry ABC transporter MlaABCDEF, ATPase component MlaF</fullName>
    </submittedName>
    <submittedName>
        <fullName evidence="6">Sulfate ABC transporter ATP-binding protein</fullName>
    </submittedName>
</protein>
<keyword evidence="3 6" id="KW-0067">ATP-binding</keyword>
<feature type="domain" description="ABC transporter" evidence="4">
    <location>
        <begin position="4"/>
        <end position="241"/>
    </location>
</feature>
<dbReference type="Gene3D" id="3.40.50.300">
    <property type="entry name" value="P-loop containing nucleotide triphosphate hydrolases"/>
    <property type="match status" value="1"/>
</dbReference>
<evidence type="ECO:0000313" key="6">
    <source>
        <dbReference type="EMBL" id="PHO17155.1"/>
    </source>
</evidence>
<dbReference type="Proteomes" id="UP000262712">
    <property type="component" value="Chromosome"/>
</dbReference>
<evidence type="ECO:0000259" key="4">
    <source>
        <dbReference type="PROSITE" id="PS50893"/>
    </source>
</evidence>
<evidence type="ECO:0000256" key="3">
    <source>
        <dbReference type="ARBA" id="ARBA00022840"/>
    </source>
</evidence>
<dbReference type="PANTHER" id="PTHR43023:SF3">
    <property type="entry name" value="PROTEIN TRIGALACTOSYLDIACYLGLYCEROL 3, CHLOROPLASTIC"/>
    <property type="match status" value="1"/>
</dbReference>
<organism evidence="6 7">
    <name type="scientific">Malaciobacter molluscorum LMG 25693</name>
    <dbReference type="NCBI Taxonomy" id="870501"/>
    <lineage>
        <taxon>Bacteria</taxon>
        <taxon>Pseudomonadati</taxon>
        <taxon>Campylobacterota</taxon>
        <taxon>Epsilonproteobacteria</taxon>
        <taxon>Campylobacterales</taxon>
        <taxon>Arcobacteraceae</taxon>
        <taxon>Malaciobacter</taxon>
    </lineage>
</organism>
<proteinExistence type="predicted"/>
<dbReference type="EMBL" id="NXFY01000023">
    <property type="protein sequence ID" value="PHO17155.1"/>
    <property type="molecule type" value="Genomic_DNA"/>
</dbReference>
<dbReference type="PROSITE" id="PS00211">
    <property type="entry name" value="ABC_TRANSPORTER_1"/>
    <property type="match status" value="1"/>
</dbReference>
<dbReference type="KEGG" id="amol:AMOL_0245"/>